<evidence type="ECO:0000313" key="1">
    <source>
        <dbReference type="EMBL" id="KIK50554.1"/>
    </source>
</evidence>
<proteinExistence type="predicted"/>
<protein>
    <submittedName>
        <fullName evidence="1">Unplaced genomic scaffold GYMLUscaffold_148, whole genome shotgun sequence</fullName>
    </submittedName>
</protein>
<accession>A0A0D0BMB2</accession>
<name>A0A0D0BMB2_9AGAR</name>
<evidence type="ECO:0000313" key="2">
    <source>
        <dbReference type="Proteomes" id="UP000053593"/>
    </source>
</evidence>
<dbReference type="AlphaFoldDB" id="A0A0D0BMB2"/>
<dbReference type="EMBL" id="KN834896">
    <property type="protein sequence ID" value="KIK50554.1"/>
    <property type="molecule type" value="Genomic_DNA"/>
</dbReference>
<gene>
    <name evidence="1" type="ORF">GYMLUDRAFT_106377</name>
</gene>
<dbReference type="OrthoDB" id="2634326at2759"/>
<keyword evidence="2" id="KW-1185">Reference proteome</keyword>
<organism evidence="1 2">
    <name type="scientific">Collybiopsis luxurians FD-317 M1</name>
    <dbReference type="NCBI Taxonomy" id="944289"/>
    <lineage>
        <taxon>Eukaryota</taxon>
        <taxon>Fungi</taxon>
        <taxon>Dikarya</taxon>
        <taxon>Basidiomycota</taxon>
        <taxon>Agaricomycotina</taxon>
        <taxon>Agaricomycetes</taxon>
        <taxon>Agaricomycetidae</taxon>
        <taxon>Agaricales</taxon>
        <taxon>Marasmiineae</taxon>
        <taxon>Omphalotaceae</taxon>
        <taxon>Collybiopsis</taxon>
        <taxon>Collybiopsis luxurians</taxon>
    </lineage>
</organism>
<dbReference type="HOGENOM" id="CLU_129081_0_0_1"/>
<feature type="non-terminal residue" evidence="1">
    <location>
        <position position="183"/>
    </location>
</feature>
<feature type="non-terminal residue" evidence="1">
    <location>
        <position position="1"/>
    </location>
</feature>
<reference evidence="1 2" key="1">
    <citation type="submission" date="2014-04" db="EMBL/GenBank/DDBJ databases">
        <title>Evolutionary Origins and Diversification of the Mycorrhizal Mutualists.</title>
        <authorList>
            <consortium name="DOE Joint Genome Institute"/>
            <consortium name="Mycorrhizal Genomics Consortium"/>
            <person name="Kohler A."/>
            <person name="Kuo A."/>
            <person name="Nagy L.G."/>
            <person name="Floudas D."/>
            <person name="Copeland A."/>
            <person name="Barry K.W."/>
            <person name="Cichocki N."/>
            <person name="Veneault-Fourrey C."/>
            <person name="LaButti K."/>
            <person name="Lindquist E.A."/>
            <person name="Lipzen A."/>
            <person name="Lundell T."/>
            <person name="Morin E."/>
            <person name="Murat C."/>
            <person name="Riley R."/>
            <person name="Ohm R."/>
            <person name="Sun H."/>
            <person name="Tunlid A."/>
            <person name="Henrissat B."/>
            <person name="Grigoriev I.V."/>
            <person name="Hibbett D.S."/>
            <person name="Martin F."/>
        </authorList>
    </citation>
    <scope>NUCLEOTIDE SEQUENCE [LARGE SCALE GENOMIC DNA]</scope>
    <source>
        <strain evidence="1 2">FD-317 M1</strain>
    </source>
</reference>
<dbReference type="Proteomes" id="UP000053593">
    <property type="component" value="Unassembled WGS sequence"/>
</dbReference>
<sequence>ALRILSEHNQALRPLSGIKPGFWLPPVRNIVSPVKAETVRLLFHGWLRIREMVLTQLSNPSLCLISKQWRGLLEVAGWRYSHADVATMTGQRHSEMRQLLRRLANISDSHDNNDISVLPVFWNGTALALDADLPIRVGQEIIWELQELGFRNDLVALDKRLDDSKMDAAQRRSLLNGCWEGTA</sequence>